<name>A0AAV9QM03_9PEZI</name>
<gene>
    <name evidence="2" type="ORF">LTR25_001535</name>
</gene>
<evidence type="ECO:0000313" key="2">
    <source>
        <dbReference type="EMBL" id="KAK5543920.1"/>
    </source>
</evidence>
<evidence type="ECO:0000256" key="1">
    <source>
        <dbReference type="SAM" id="Phobius"/>
    </source>
</evidence>
<dbReference type="EMBL" id="JAXLQG010000002">
    <property type="protein sequence ID" value="KAK5543920.1"/>
    <property type="molecule type" value="Genomic_DNA"/>
</dbReference>
<reference evidence="2 3" key="1">
    <citation type="submission" date="2023-06" db="EMBL/GenBank/DDBJ databases">
        <title>Black Yeasts Isolated from many extreme environments.</title>
        <authorList>
            <person name="Coleine C."/>
            <person name="Stajich J.E."/>
            <person name="Selbmann L."/>
        </authorList>
    </citation>
    <scope>NUCLEOTIDE SEQUENCE [LARGE SCALE GENOMIC DNA]</scope>
    <source>
        <strain evidence="2 3">CCFEE 5887</strain>
    </source>
</reference>
<accession>A0AAV9QM03</accession>
<dbReference type="AlphaFoldDB" id="A0AAV9QM03"/>
<evidence type="ECO:0000313" key="3">
    <source>
        <dbReference type="Proteomes" id="UP001345827"/>
    </source>
</evidence>
<keyword evidence="1" id="KW-1133">Transmembrane helix</keyword>
<organism evidence="2 3">
    <name type="scientific">Vermiconidia calcicola</name>
    <dbReference type="NCBI Taxonomy" id="1690605"/>
    <lineage>
        <taxon>Eukaryota</taxon>
        <taxon>Fungi</taxon>
        <taxon>Dikarya</taxon>
        <taxon>Ascomycota</taxon>
        <taxon>Pezizomycotina</taxon>
        <taxon>Dothideomycetes</taxon>
        <taxon>Dothideomycetidae</taxon>
        <taxon>Mycosphaerellales</taxon>
        <taxon>Extremaceae</taxon>
        <taxon>Vermiconidia</taxon>
    </lineage>
</organism>
<comment type="caution">
    <text evidence="2">The sequence shown here is derived from an EMBL/GenBank/DDBJ whole genome shotgun (WGS) entry which is preliminary data.</text>
</comment>
<dbReference type="Proteomes" id="UP001345827">
    <property type="component" value="Unassembled WGS sequence"/>
</dbReference>
<keyword evidence="1" id="KW-0812">Transmembrane</keyword>
<sequence>MSDNGNNQLALPDSVVVLLVILGAAASVCLGYAVQRNFSKADYQDDNFNKKPVNQMDYMREVRSRNQMAAFADARPQRYPRPEV</sequence>
<proteinExistence type="predicted"/>
<keyword evidence="1" id="KW-0472">Membrane</keyword>
<protein>
    <submittedName>
        <fullName evidence="2">Uncharacterized protein</fullName>
    </submittedName>
</protein>
<feature type="transmembrane region" description="Helical" evidence="1">
    <location>
        <begin position="15"/>
        <end position="34"/>
    </location>
</feature>
<keyword evidence="3" id="KW-1185">Reference proteome</keyword>